<evidence type="ECO:0000313" key="3">
    <source>
        <dbReference type="Proteomes" id="UP000422108"/>
    </source>
</evidence>
<protein>
    <recommendedName>
        <fullName evidence="1">Cysteine-rich domain-containing protein</fullName>
    </recommendedName>
</protein>
<keyword evidence="3" id="KW-1185">Reference proteome</keyword>
<dbReference type="GO" id="GO:0016491">
    <property type="term" value="F:oxidoreductase activity"/>
    <property type="evidence" value="ECO:0007669"/>
    <property type="project" value="UniProtKB-ARBA"/>
</dbReference>
<dbReference type="RefSeq" id="WP_155310078.1">
    <property type="nucleotide sequence ID" value="NZ_AP021879.1"/>
</dbReference>
<gene>
    <name evidence="2" type="ORF">DSCOOX_19880</name>
</gene>
<dbReference type="Proteomes" id="UP000422108">
    <property type="component" value="Chromosome"/>
</dbReference>
<name>A0A5K8A8P9_9BACT</name>
<proteinExistence type="predicted"/>
<accession>A0A5K8A8P9</accession>
<reference evidence="2 3" key="1">
    <citation type="submission" date="2019-11" db="EMBL/GenBank/DDBJ databases">
        <title>Comparative genomics of hydrocarbon-degrading Desulfosarcina strains.</title>
        <authorList>
            <person name="Watanabe M."/>
            <person name="Kojima H."/>
            <person name="Fukui M."/>
        </authorList>
    </citation>
    <scope>NUCLEOTIDE SEQUENCE [LARGE SCALE GENOMIC DNA]</scope>
    <source>
        <strain evidence="3">oXyS1</strain>
    </source>
</reference>
<evidence type="ECO:0000313" key="2">
    <source>
        <dbReference type="EMBL" id="BBO88808.1"/>
    </source>
</evidence>
<dbReference type="Pfam" id="PF02754">
    <property type="entry name" value="CCG"/>
    <property type="match status" value="1"/>
</dbReference>
<organism evidence="2 3">
    <name type="scientific">Desulfosarcina ovata subsp. ovata</name>
    <dbReference type="NCBI Taxonomy" id="2752305"/>
    <lineage>
        <taxon>Bacteria</taxon>
        <taxon>Pseudomonadati</taxon>
        <taxon>Thermodesulfobacteriota</taxon>
        <taxon>Desulfobacteria</taxon>
        <taxon>Desulfobacterales</taxon>
        <taxon>Desulfosarcinaceae</taxon>
        <taxon>Desulfosarcina</taxon>
    </lineage>
</organism>
<dbReference type="AlphaFoldDB" id="A0A5K8A8P9"/>
<feature type="domain" description="Cysteine-rich" evidence="1">
    <location>
        <begin position="33"/>
        <end position="59"/>
    </location>
</feature>
<sequence length="85" mass="9250">MMQLTDMLSQHGARINVRHPYVTWITGPAPFLESKLADVAATNADLLVTECPGCVMQLRGGAEKKGMKLSVKHIAEAMVQALEKT</sequence>
<dbReference type="InterPro" id="IPR004017">
    <property type="entry name" value="Cys_rich_dom"/>
</dbReference>
<evidence type="ECO:0000259" key="1">
    <source>
        <dbReference type="Pfam" id="PF02754"/>
    </source>
</evidence>
<dbReference type="EMBL" id="AP021879">
    <property type="protein sequence ID" value="BBO88808.1"/>
    <property type="molecule type" value="Genomic_DNA"/>
</dbReference>